<dbReference type="Gene3D" id="1.10.357.10">
    <property type="entry name" value="Tetracycline Repressor, domain 2"/>
    <property type="match status" value="1"/>
</dbReference>
<name>A0ABS3QYZ2_9ACTN</name>
<dbReference type="InterPro" id="IPR009057">
    <property type="entry name" value="Homeodomain-like_sf"/>
</dbReference>
<proteinExistence type="predicted"/>
<sequence>MDDDAGAGPRRASRGRGTPAHRTTADVTPTSSDALSLPTDTPGTRILISAAVETMSEKGFNGTSVRDIADRAGMSPAVLYHYFGSKHDLLVAIMHRTIDHLIERCAAVLADAPPDPALRLRRLVREHVLVHTELRREAVLGVGEMHSIERRERALLIAKRDRHERMFHRVVNDGAASGAFGTPYPSEAVRGILTMATGVSVWFREDGPLTAAEIADRFAHLALALVQADPAVTFPLPRRS</sequence>
<dbReference type="PROSITE" id="PS50977">
    <property type="entry name" value="HTH_TETR_2"/>
    <property type="match status" value="1"/>
</dbReference>
<evidence type="ECO:0000256" key="1">
    <source>
        <dbReference type="ARBA" id="ARBA00023125"/>
    </source>
</evidence>
<evidence type="ECO:0000256" key="2">
    <source>
        <dbReference type="PROSITE-ProRule" id="PRU00335"/>
    </source>
</evidence>
<dbReference type="InterPro" id="IPR041490">
    <property type="entry name" value="KstR2_TetR_C"/>
</dbReference>
<protein>
    <submittedName>
        <fullName evidence="5">TetR family transcriptional regulator</fullName>
    </submittedName>
</protein>
<keyword evidence="1 2" id="KW-0238">DNA-binding</keyword>
<dbReference type="PANTHER" id="PTHR30055">
    <property type="entry name" value="HTH-TYPE TRANSCRIPTIONAL REGULATOR RUTR"/>
    <property type="match status" value="1"/>
</dbReference>
<dbReference type="SUPFAM" id="SSF46689">
    <property type="entry name" value="Homeodomain-like"/>
    <property type="match status" value="1"/>
</dbReference>
<comment type="caution">
    <text evidence="5">The sequence shown here is derived from an EMBL/GenBank/DDBJ whole genome shotgun (WGS) entry which is preliminary data.</text>
</comment>
<dbReference type="InterPro" id="IPR036271">
    <property type="entry name" value="Tet_transcr_reg_TetR-rel_C_sf"/>
</dbReference>
<feature type="region of interest" description="Disordered" evidence="3">
    <location>
        <begin position="1"/>
        <end position="41"/>
    </location>
</feature>
<dbReference type="Pfam" id="PF00440">
    <property type="entry name" value="TetR_N"/>
    <property type="match status" value="1"/>
</dbReference>
<dbReference type="Proteomes" id="UP000666915">
    <property type="component" value="Unassembled WGS sequence"/>
</dbReference>
<feature type="compositionally biased region" description="Low complexity" evidence="3">
    <location>
        <begin position="1"/>
        <end position="20"/>
    </location>
</feature>
<dbReference type="EMBL" id="JAGEOK010000010">
    <property type="protein sequence ID" value="MBO2439213.1"/>
    <property type="molecule type" value="Genomic_DNA"/>
</dbReference>
<keyword evidence="6" id="KW-1185">Reference proteome</keyword>
<dbReference type="InterPro" id="IPR001647">
    <property type="entry name" value="HTH_TetR"/>
</dbReference>
<evidence type="ECO:0000256" key="3">
    <source>
        <dbReference type="SAM" id="MobiDB-lite"/>
    </source>
</evidence>
<evidence type="ECO:0000259" key="4">
    <source>
        <dbReference type="PROSITE" id="PS50977"/>
    </source>
</evidence>
<dbReference type="PRINTS" id="PR00455">
    <property type="entry name" value="HTHTETR"/>
</dbReference>
<feature type="domain" description="HTH tetR-type" evidence="4">
    <location>
        <begin position="41"/>
        <end position="101"/>
    </location>
</feature>
<evidence type="ECO:0000313" key="5">
    <source>
        <dbReference type="EMBL" id="MBO2439213.1"/>
    </source>
</evidence>
<dbReference type="RefSeq" id="WP_208267511.1">
    <property type="nucleotide sequence ID" value="NZ_BAAAGM010000011.1"/>
</dbReference>
<organism evidence="5 6">
    <name type="scientific">Actinomadura nitritigenes</name>
    <dbReference type="NCBI Taxonomy" id="134602"/>
    <lineage>
        <taxon>Bacteria</taxon>
        <taxon>Bacillati</taxon>
        <taxon>Actinomycetota</taxon>
        <taxon>Actinomycetes</taxon>
        <taxon>Streptosporangiales</taxon>
        <taxon>Thermomonosporaceae</taxon>
        <taxon>Actinomadura</taxon>
    </lineage>
</organism>
<feature type="compositionally biased region" description="Polar residues" evidence="3">
    <location>
        <begin position="25"/>
        <end position="41"/>
    </location>
</feature>
<feature type="DNA-binding region" description="H-T-H motif" evidence="2">
    <location>
        <begin position="64"/>
        <end position="83"/>
    </location>
</feature>
<gene>
    <name evidence="5" type="ORF">J4557_16955</name>
</gene>
<accession>A0ABS3QYZ2</accession>
<dbReference type="Pfam" id="PF17932">
    <property type="entry name" value="TetR_C_24"/>
    <property type="match status" value="1"/>
</dbReference>
<dbReference type="SUPFAM" id="SSF48498">
    <property type="entry name" value="Tetracyclin repressor-like, C-terminal domain"/>
    <property type="match status" value="1"/>
</dbReference>
<dbReference type="PANTHER" id="PTHR30055:SF237">
    <property type="entry name" value="TRANSCRIPTIONAL REPRESSOR MCE3R"/>
    <property type="match status" value="1"/>
</dbReference>
<reference evidence="5 6" key="1">
    <citation type="submission" date="2021-03" db="EMBL/GenBank/DDBJ databases">
        <authorList>
            <person name="Kanchanasin P."/>
            <person name="Saeng-In P."/>
            <person name="Phongsopitanun W."/>
            <person name="Yuki M."/>
            <person name="Kudo T."/>
            <person name="Ohkuma M."/>
            <person name="Tanasupawat S."/>
        </authorList>
    </citation>
    <scope>NUCLEOTIDE SEQUENCE [LARGE SCALE GENOMIC DNA]</scope>
    <source>
        <strain evidence="5 6">L46</strain>
    </source>
</reference>
<dbReference type="InterPro" id="IPR050109">
    <property type="entry name" value="HTH-type_TetR-like_transc_reg"/>
</dbReference>
<evidence type="ECO:0000313" key="6">
    <source>
        <dbReference type="Proteomes" id="UP000666915"/>
    </source>
</evidence>